<dbReference type="Pfam" id="PF13408">
    <property type="entry name" value="Zn_ribbon_recom"/>
    <property type="match status" value="1"/>
</dbReference>
<gene>
    <name evidence="6" type="ORF">NCCP1664_25130</name>
</gene>
<dbReference type="Pfam" id="PF07508">
    <property type="entry name" value="Recombinase"/>
    <property type="match status" value="1"/>
</dbReference>
<evidence type="ECO:0000256" key="2">
    <source>
        <dbReference type="ARBA" id="ARBA00023172"/>
    </source>
</evidence>
<dbReference type="InterPro" id="IPR025827">
    <property type="entry name" value="Zn_ribbon_recom_dom"/>
</dbReference>
<dbReference type="PANTHER" id="PTHR30461">
    <property type="entry name" value="DNA-INVERTASE FROM LAMBDOID PROPHAGE"/>
    <property type="match status" value="1"/>
</dbReference>
<dbReference type="Gene3D" id="3.40.50.1390">
    <property type="entry name" value="Resolvase, N-terminal catalytic domain"/>
    <property type="match status" value="1"/>
</dbReference>
<dbReference type="InterPro" id="IPR011109">
    <property type="entry name" value="DNA_bind_recombinase_dom"/>
</dbReference>
<evidence type="ECO:0000256" key="3">
    <source>
        <dbReference type="SAM" id="MobiDB-lite"/>
    </source>
</evidence>
<dbReference type="GO" id="GO:0003677">
    <property type="term" value="F:DNA binding"/>
    <property type="evidence" value="ECO:0007669"/>
    <property type="project" value="UniProtKB-KW"/>
</dbReference>
<dbReference type="Proteomes" id="UP000325307">
    <property type="component" value="Unassembled WGS sequence"/>
</dbReference>
<evidence type="ECO:0008006" key="8">
    <source>
        <dbReference type="Google" id="ProtNLM"/>
    </source>
</evidence>
<feature type="domain" description="Resolvase/invertase-type recombinase catalytic" evidence="4">
    <location>
        <begin position="4"/>
        <end position="155"/>
    </location>
</feature>
<evidence type="ECO:0000313" key="6">
    <source>
        <dbReference type="EMBL" id="GER24018.1"/>
    </source>
</evidence>
<evidence type="ECO:0000259" key="5">
    <source>
        <dbReference type="PROSITE" id="PS51737"/>
    </source>
</evidence>
<feature type="region of interest" description="Disordered" evidence="3">
    <location>
        <begin position="1"/>
        <end position="29"/>
    </location>
</feature>
<feature type="domain" description="Recombinase" evidence="5">
    <location>
        <begin position="163"/>
        <end position="297"/>
    </location>
</feature>
<dbReference type="PROSITE" id="PS51737">
    <property type="entry name" value="RECOMBINASE_DNA_BIND"/>
    <property type="match status" value="1"/>
</dbReference>
<dbReference type="EMBL" id="BKDJ01000015">
    <property type="protein sequence ID" value="GER24018.1"/>
    <property type="molecule type" value="Genomic_DNA"/>
</dbReference>
<reference evidence="6 7" key="1">
    <citation type="submission" date="2019-09" db="EMBL/GenBank/DDBJ databases">
        <title>Arthrobacter zafarii sp. nov., a moderately thermotolerant and halotolerant actinobacterium isolated from Cholistan desert soil of Pakistan.</title>
        <authorList>
            <person name="Amin A."/>
            <person name="Ahmed I."/>
            <person name="Khalid N."/>
            <person name="Schumann P."/>
            <person name="Busse H.J."/>
            <person name="Khan I.U."/>
            <person name="Li S."/>
            <person name="Li W.J."/>
        </authorList>
    </citation>
    <scope>NUCLEOTIDE SEQUENCE [LARGE SCALE GENOMIC DNA]</scope>
    <source>
        <strain evidence="6 7">NCCP-1664</strain>
    </source>
</reference>
<proteinExistence type="predicted"/>
<dbReference type="RefSeq" id="WP_172627396.1">
    <property type="nucleotide sequence ID" value="NZ_BKDJ01000015.1"/>
</dbReference>
<dbReference type="GO" id="GO:0000150">
    <property type="term" value="F:DNA strand exchange activity"/>
    <property type="evidence" value="ECO:0007669"/>
    <property type="project" value="InterPro"/>
</dbReference>
<evidence type="ECO:0000313" key="7">
    <source>
        <dbReference type="Proteomes" id="UP000325307"/>
    </source>
</evidence>
<dbReference type="PROSITE" id="PS51736">
    <property type="entry name" value="RECOMBINASES_3"/>
    <property type="match status" value="1"/>
</dbReference>
<dbReference type="Pfam" id="PF00239">
    <property type="entry name" value="Resolvase"/>
    <property type="match status" value="1"/>
</dbReference>
<dbReference type="PANTHER" id="PTHR30461:SF2">
    <property type="entry name" value="SERINE RECOMBINASE PINE-RELATED"/>
    <property type="match status" value="1"/>
</dbReference>
<dbReference type="InterPro" id="IPR038109">
    <property type="entry name" value="DNA_bind_recomb_sf"/>
</dbReference>
<name>A0A5A7NVC2_9MICC</name>
<dbReference type="AlphaFoldDB" id="A0A5A7NVC2"/>
<sequence>MSRRAITYARQSKQREDESQGSPEAQRRQTRALIQARDWTFAGHYEDLGASGYNPKVARPGLDAALAAVARREADVLVVYRLDRLTRQGVAEALRIVGVLREHNAALVSAEEPFLDTSTAMGTGIFGLFAALAEQESENISARSRSAKATLRAVGSHAGGRPPFGFSAERVVNGTLTVRRLVPEPTEAAVVREAVKRVLSGESVLSLARELNARNLRPRSGAEWTTSTLTRILRAPQLAGYMPAHRAGRNVEVPRDSRGRLMLERDDNGAPLRPWKALIDPADWHRLQDILEARPVTRGTAKEPSLLGGTSLMVCSLCGGGMGAARRRNIPTGGAYRCMRHKRGGGCTGTSVSMFHAEDYVARAVFSRLAALDPQDPDDLDFLLTATERFAARTEDGKVAAERATLQASIDSTRSALERLDDDRAAGIFDGETGTARYRRQVATLTARLEVAHKALTALPASSANLAPWLDSLSYSDSGPIGPGSAWDAWDVGERREFLRMALDRIEVLSPIRPHAGGNTPFRGEERLRLVWAGSNG</sequence>
<dbReference type="InterPro" id="IPR006119">
    <property type="entry name" value="Resolv_N"/>
</dbReference>
<protein>
    <recommendedName>
        <fullName evidence="8">Recombinase family protein</fullName>
    </recommendedName>
</protein>
<keyword evidence="7" id="KW-1185">Reference proteome</keyword>
<dbReference type="SMART" id="SM00857">
    <property type="entry name" value="Resolvase"/>
    <property type="match status" value="1"/>
</dbReference>
<keyword evidence="1" id="KW-0238">DNA-binding</keyword>
<dbReference type="InterPro" id="IPR036162">
    <property type="entry name" value="Resolvase-like_N_sf"/>
</dbReference>
<evidence type="ECO:0000256" key="1">
    <source>
        <dbReference type="ARBA" id="ARBA00023125"/>
    </source>
</evidence>
<accession>A0A5A7NVC2</accession>
<comment type="caution">
    <text evidence="6">The sequence shown here is derived from an EMBL/GenBank/DDBJ whole genome shotgun (WGS) entry which is preliminary data.</text>
</comment>
<organism evidence="6 7">
    <name type="scientific">Zafaria cholistanensis</name>
    <dbReference type="NCBI Taxonomy" id="1682741"/>
    <lineage>
        <taxon>Bacteria</taxon>
        <taxon>Bacillati</taxon>
        <taxon>Actinomycetota</taxon>
        <taxon>Actinomycetes</taxon>
        <taxon>Micrococcales</taxon>
        <taxon>Micrococcaceae</taxon>
        <taxon>Zafaria</taxon>
    </lineage>
</organism>
<dbReference type="SUPFAM" id="SSF53041">
    <property type="entry name" value="Resolvase-like"/>
    <property type="match status" value="1"/>
</dbReference>
<dbReference type="CDD" id="cd00338">
    <property type="entry name" value="Ser_Recombinase"/>
    <property type="match status" value="1"/>
</dbReference>
<dbReference type="Gene3D" id="3.90.1750.20">
    <property type="entry name" value="Putative Large Serine Recombinase, Chain B, Domain 2"/>
    <property type="match status" value="1"/>
</dbReference>
<evidence type="ECO:0000259" key="4">
    <source>
        <dbReference type="PROSITE" id="PS51736"/>
    </source>
</evidence>
<dbReference type="InterPro" id="IPR050639">
    <property type="entry name" value="SSR_resolvase"/>
</dbReference>
<keyword evidence="2" id="KW-0233">DNA recombination</keyword>